<dbReference type="InterPro" id="IPR012334">
    <property type="entry name" value="Pectin_lyas_fold"/>
</dbReference>
<accession>A0A8H2XN60</accession>
<evidence type="ECO:0000256" key="4">
    <source>
        <dbReference type="ARBA" id="ARBA00022729"/>
    </source>
</evidence>
<reference evidence="13" key="1">
    <citation type="submission" date="2021-01" db="EMBL/GenBank/DDBJ databases">
        <authorList>
            <person name="Kaushik A."/>
        </authorList>
    </citation>
    <scope>NUCLEOTIDE SEQUENCE</scope>
    <source>
        <strain evidence="13">AG1-1C</strain>
    </source>
</reference>
<comment type="caution">
    <text evidence="13">The sequence shown here is derived from an EMBL/GenBank/DDBJ whole genome shotgun (WGS) entry which is preliminary data.</text>
</comment>
<keyword evidence="7 11" id="KW-0456">Lyase</keyword>
<keyword evidence="11" id="KW-0119">Carbohydrate metabolism</keyword>
<keyword evidence="3 11" id="KW-0964">Secreted</keyword>
<dbReference type="Pfam" id="PF00544">
    <property type="entry name" value="Pectate_lyase_4"/>
    <property type="match status" value="1"/>
</dbReference>
<sequence length="485" mass="51846">MIDYKTDYKNNGNRCLYCHVPIHLSKLIRYPGSLERELRCINVSRAANRGYRGKTWRAGYMRLTYWYALFSIIKGGILCDKLNTTFEAYTRNLSLSSSCYLMHIVLNPLIAALLCIRGARAVGTAFGYASGTTGGGSAAAAVPTSTSQLVSWLGDSTARTILLDKVFDFTDTEGSVTGTACAAWTCSPNPQLAINQNNWCDNYYPSASKSTVTYKKAGVSAITVASNKTLLGKGTAGGIKGKGLRIAGGSNIIIQNIRIYDLNPRFVWGGDAITIDGGSNIWIDHNYIQNIGRQMIVTGYGSAQKVTISDNVFEGSSTYSATCNGRHYWTLYFTGASDTITFARNYIYMTSGRGPKIGGTSGYNQLVHMYNNYWVSVAGHALDADTGAKVILEGNYFNTVTTPSLAGSSGVVYAPIDSSTASTCSSYLGRSCYTNTLLSSGSLSRTDTSALSAFSSASVVKSASIMAASSVSSYVQANAGLGKVN</sequence>
<dbReference type="EMBL" id="CAJMWS010000327">
    <property type="protein sequence ID" value="CAE6430882.1"/>
    <property type="molecule type" value="Genomic_DNA"/>
</dbReference>
<proteinExistence type="inferred from homology"/>
<evidence type="ECO:0000313" key="14">
    <source>
        <dbReference type="Proteomes" id="UP000663846"/>
    </source>
</evidence>
<dbReference type="GO" id="GO:0005576">
    <property type="term" value="C:extracellular region"/>
    <property type="evidence" value="ECO:0007669"/>
    <property type="project" value="UniProtKB-SubCell"/>
</dbReference>
<name>A0A8H2XN60_9AGAM</name>
<evidence type="ECO:0000256" key="10">
    <source>
        <dbReference type="ARBA" id="ARBA00039082"/>
    </source>
</evidence>
<protein>
    <recommendedName>
        <fullName evidence="10">pectin lyase</fullName>
        <ecNumber evidence="10">4.2.2.10</ecNumber>
    </recommendedName>
</protein>
<dbReference type="PANTHER" id="PTHR31683">
    <property type="entry name" value="PECTATE LYASE 18-RELATED"/>
    <property type="match status" value="1"/>
</dbReference>
<dbReference type="GO" id="GO:0030570">
    <property type="term" value="F:pectate lyase activity"/>
    <property type="evidence" value="ECO:0007669"/>
    <property type="project" value="InterPro"/>
</dbReference>
<evidence type="ECO:0000256" key="8">
    <source>
        <dbReference type="ARBA" id="ARBA00036818"/>
    </source>
</evidence>
<evidence type="ECO:0000256" key="11">
    <source>
        <dbReference type="RuleBase" id="RU361173"/>
    </source>
</evidence>
<evidence type="ECO:0000256" key="7">
    <source>
        <dbReference type="ARBA" id="ARBA00023239"/>
    </source>
</evidence>
<dbReference type="GO" id="GO:0000272">
    <property type="term" value="P:polysaccharide catabolic process"/>
    <property type="evidence" value="ECO:0007669"/>
    <property type="project" value="UniProtKB-KW"/>
</dbReference>
<evidence type="ECO:0000259" key="12">
    <source>
        <dbReference type="SMART" id="SM00656"/>
    </source>
</evidence>
<keyword evidence="11" id="KW-0624">Polysaccharide degradation</keyword>
<dbReference type="Gene3D" id="2.160.20.10">
    <property type="entry name" value="Single-stranded right-handed beta-helix, Pectin lyase-like"/>
    <property type="match status" value="1"/>
</dbReference>
<dbReference type="InterPro" id="IPR002022">
    <property type="entry name" value="Pec_lyase"/>
</dbReference>
<evidence type="ECO:0000256" key="2">
    <source>
        <dbReference type="ARBA" id="ARBA00010980"/>
    </source>
</evidence>
<evidence type="ECO:0000256" key="5">
    <source>
        <dbReference type="ARBA" id="ARBA00023157"/>
    </source>
</evidence>
<organism evidence="13 14">
    <name type="scientific">Rhizoctonia solani</name>
    <dbReference type="NCBI Taxonomy" id="456999"/>
    <lineage>
        <taxon>Eukaryota</taxon>
        <taxon>Fungi</taxon>
        <taxon>Dikarya</taxon>
        <taxon>Basidiomycota</taxon>
        <taxon>Agaricomycotina</taxon>
        <taxon>Agaricomycetes</taxon>
        <taxon>Cantharellales</taxon>
        <taxon>Ceratobasidiaceae</taxon>
        <taxon>Rhizoctonia</taxon>
    </lineage>
</organism>
<keyword evidence="6" id="KW-0325">Glycoprotein</keyword>
<evidence type="ECO:0000256" key="6">
    <source>
        <dbReference type="ARBA" id="ARBA00023180"/>
    </source>
</evidence>
<dbReference type="SMART" id="SM00656">
    <property type="entry name" value="Amb_all"/>
    <property type="match status" value="1"/>
</dbReference>
<comment type="function">
    <text evidence="9">Pectinolytic enzymes consist of four classes of enzymes: pectin lyase, polygalacturonase, pectin methylesterase and rhamnogalacturonase. Among pectinolytic enzymes, pectin lyase is the most important in depolymerization of pectin, since it cleaves internal glycosidic bonds of highly methylated pectins.</text>
</comment>
<evidence type="ECO:0000256" key="1">
    <source>
        <dbReference type="ARBA" id="ARBA00004613"/>
    </source>
</evidence>
<dbReference type="InterPro" id="IPR045032">
    <property type="entry name" value="PEL"/>
</dbReference>
<dbReference type="FunFam" id="2.160.20.10:FF:000003">
    <property type="entry name" value="Pectin lyase F"/>
    <property type="match status" value="1"/>
</dbReference>
<evidence type="ECO:0000313" key="13">
    <source>
        <dbReference type="EMBL" id="CAE6430882.1"/>
    </source>
</evidence>
<dbReference type="SUPFAM" id="SSF51126">
    <property type="entry name" value="Pectin lyase-like"/>
    <property type="match status" value="1"/>
</dbReference>
<keyword evidence="4" id="KW-0732">Signal</keyword>
<dbReference type="InterPro" id="IPR011050">
    <property type="entry name" value="Pectin_lyase_fold/virulence"/>
</dbReference>
<dbReference type="Proteomes" id="UP000663846">
    <property type="component" value="Unassembled WGS sequence"/>
</dbReference>
<feature type="domain" description="Pectate lyase" evidence="12">
    <location>
        <begin position="193"/>
        <end position="403"/>
    </location>
</feature>
<keyword evidence="5" id="KW-1015">Disulfide bond</keyword>
<evidence type="ECO:0000256" key="9">
    <source>
        <dbReference type="ARBA" id="ARBA00037631"/>
    </source>
</evidence>
<dbReference type="AlphaFoldDB" id="A0A8H2XN60"/>
<comment type="catalytic activity">
    <reaction evidence="8">
        <text>Eliminative cleavage of (1-&gt;4)-alpha-D-galacturonan methyl ester to give oligosaccharides with 4-deoxy-6-O-methyl-alpha-D-galact-4-enuronosyl groups at their non-reducing ends.</text>
        <dbReference type="EC" id="4.2.2.10"/>
    </reaction>
</comment>
<comment type="similarity">
    <text evidence="2 11">Belongs to the polysaccharide lyase 1 family.</text>
</comment>
<evidence type="ECO:0000256" key="3">
    <source>
        <dbReference type="ARBA" id="ARBA00022525"/>
    </source>
</evidence>
<gene>
    <name evidence="13" type="ORF">RDB_LOCUS107560</name>
</gene>
<dbReference type="GO" id="GO:0047490">
    <property type="term" value="F:pectin lyase activity"/>
    <property type="evidence" value="ECO:0007669"/>
    <property type="project" value="UniProtKB-EC"/>
</dbReference>
<dbReference type="EC" id="4.2.2.10" evidence="10"/>
<comment type="subcellular location">
    <subcellularLocation>
        <location evidence="1 11">Secreted</location>
    </subcellularLocation>
</comment>
<dbReference type="PANTHER" id="PTHR31683:SF67">
    <property type="entry name" value="PECTIN LYASE F-RELATED"/>
    <property type="match status" value="1"/>
</dbReference>